<evidence type="ECO:0000256" key="2">
    <source>
        <dbReference type="ARBA" id="ARBA00022723"/>
    </source>
</evidence>
<protein>
    <recommendedName>
        <fullName evidence="6 7">L-rhamnose isomerase</fullName>
        <ecNumber evidence="6 7">5.3.1.14</ecNumber>
    </recommendedName>
</protein>
<dbReference type="Proteomes" id="UP000824140">
    <property type="component" value="Unassembled WGS sequence"/>
</dbReference>
<keyword evidence="4 6" id="KW-0413">Isomerase</keyword>
<dbReference type="AlphaFoldDB" id="A0A9D1FZV1"/>
<dbReference type="PANTHER" id="PTHR30268:SF0">
    <property type="entry name" value="L-RHAMNOSE ISOMERASE"/>
    <property type="match status" value="1"/>
</dbReference>
<accession>A0A9D1FZV1</accession>
<sequence>MMDNKAFEMAKEWYDAHGVDVNAAMDAAAKTAISMHCWQGDDVVGLEGVGGGASGGIATTGNYPGRARNGDELRADIDKAISLIPGGKKLSLHASYAELHGKKIDRDAYTAEDFSEWIDWAKDRKVGLDFNTTFFSHPYAEDGFTLSSPDKKIRDFWIEHGKRCREIGEAFGKALGQTCVINHWMPDGYKDTPEDTVAPRARMVESLDAIFGAKEISKDLVQDAVESKLFGIGVESYTVGSHELMMGYAITRGILYTLDAGHFHPTEKISDKISAILQFMPKVLLHVSRGVRWDSDHVITLDDELQAIMNQIVINGYQDRVYIGLDYFDASINRVAAWVIGVRNAQKALLRAYLRPASIRQDEYAMDYTARLAHQEAYKVAPFSAIWDEYCKRQGVPGEGEWLDCVRQYEKDVMSKR</sequence>
<comment type="catalytic activity">
    <reaction evidence="6">
        <text>L-rhamnopyranose = L-rhamnulose</text>
        <dbReference type="Rhea" id="RHEA:23160"/>
        <dbReference type="ChEBI" id="CHEBI:17897"/>
        <dbReference type="ChEBI" id="CHEBI:62346"/>
        <dbReference type="EC" id="5.3.1.14"/>
    </reaction>
</comment>
<dbReference type="GO" id="GO:0030145">
    <property type="term" value="F:manganese ion binding"/>
    <property type="evidence" value="ECO:0007669"/>
    <property type="project" value="UniProtKB-UniRule"/>
</dbReference>
<comment type="pathway">
    <text evidence="6">Carbohydrate degradation; L-rhamnose degradation; glycerone phosphate from L-rhamnose: step 1/3.</text>
</comment>
<dbReference type="InterPro" id="IPR050337">
    <property type="entry name" value="L-rhamnose_isomerase"/>
</dbReference>
<evidence type="ECO:0000256" key="4">
    <source>
        <dbReference type="ARBA" id="ARBA00023235"/>
    </source>
</evidence>
<comment type="subcellular location">
    <subcellularLocation>
        <location evidence="6">Cytoplasm</location>
    </subcellularLocation>
</comment>
<dbReference type="NCBIfam" id="TIGR01748">
    <property type="entry name" value="rhaA"/>
    <property type="match status" value="1"/>
</dbReference>
<comment type="function">
    <text evidence="6">Catalyzes the interconversion of L-rhamnose and L-rhamnulose.</text>
</comment>
<dbReference type="EC" id="5.3.1.14" evidence="6 7"/>
<keyword evidence="1 6" id="KW-0963">Cytoplasm</keyword>
<dbReference type="InterPro" id="IPR036237">
    <property type="entry name" value="Xyl_isomerase-like_sf"/>
</dbReference>
<dbReference type="GO" id="GO:0019324">
    <property type="term" value="P:L-lyxose metabolic process"/>
    <property type="evidence" value="ECO:0007669"/>
    <property type="project" value="TreeGrafter"/>
</dbReference>
<dbReference type="InterPro" id="IPR009308">
    <property type="entry name" value="Rhamnose_isomerase"/>
</dbReference>
<evidence type="ECO:0000256" key="6">
    <source>
        <dbReference type="HAMAP-Rule" id="MF_00541"/>
    </source>
</evidence>
<keyword evidence="5 6" id="KW-0684">Rhamnose metabolism</keyword>
<dbReference type="GO" id="GO:0005737">
    <property type="term" value="C:cytoplasm"/>
    <property type="evidence" value="ECO:0007669"/>
    <property type="project" value="UniProtKB-SubCell"/>
</dbReference>
<evidence type="ECO:0000313" key="9">
    <source>
        <dbReference type="Proteomes" id="UP000824140"/>
    </source>
</evidence>
<comment type="similarity">
    <text evidence="6">Belongs to the rhamnose isomerase family.</text>
</comment>
<reference evidence="8" key="2">
    <citation type="journal article" date="2021" name="PeerJ">
        <title>Extensive microbial diversity within the chicken gut microbiome revealed by metagenomics and culture.</title>
        <authorList>
            <person name="Gilroy R."/>
            <person name="Ravi A."/>
            <person name="Getino M."/>
            <person name="Pursley I."/>
            <person name="Horton D.L."/>
            <person name="Alikhan N.F."/>
            <person name="Baker D."/>
            <person name="Gharbi K."/>
            <person name="Hall N."/>
            <person name="Watson M."/>
            <person name="Adriaenssens E.M."/>
            <person name="Foster-Nyarko E."/>
            <person name="Jarju S."/>
            <person name="Secka A."/>
            <person name="Antonio M."/>
            <person name="Oren A."/>
            <person name="Chaudhuri R.R."/>
            <person name="La Ragione R."/>
            <person name="Hildebrand F."/>
            <person name="Pallen M.J."/>
        </authorList>
    </citation>
    <scope>NUCLEOTIDE SEQUENCE</scope>
    <source>
        <strain evidence="8">13766</strain>
    </source>
</reference>
<dbReference type="Gene3D" id="3.20.20.150">
    <property type="entry name" value="Divalent-metal-dependent TIM barrel enzymes"/>
    <property type="match status" value="1"/>
</dbReference>
<evidence type="ECO:0000256" key="5">
    <source>
        <dbReference type="ARBA" id="ARBA00023308"/>
    </source>
</evidence>
<proteinExistence type="inferred from homology"/>
<dbReference type="GO" id="GO:0019301">
    <property type="term" value="P:rhamnose catabolic process"/>
    <property type="evidence" value="ECO:0007669"/>
    <property type="project" value="UniProtKB-UniRule"/>
</dbReference>
<evidence type="ECO:0000256" key="1">
    <source>
        <dbReference type="ARBA" id="ARBA00022490"/>
    </source>
</evidence>
<dbReference type="GO" id="GO:0008740">
    <property type="term" value="F:L-rhamnose isomerase activity"/>
    <property type="evidence" value="ECO:0007669"/>
    <property type="project" value="UniProtKB-UniRule"/>
</dbReference>
<comment type="caution">
    <text evidence="8">The sequence shown here is derived from an EMBL/GenBank/DDBJ whole genome shotgun (WGS) entry which is preliminary data.</text>
</comment>
<feature type="binding site" evidence="6">
    <location>
        <position position="262"/>
    </location>
    <ligand>
        <name>Mn(2+)</name>
        <dbReference type="ChEBI" id="CHEBI:29035"/>
    </ligand>
</feature>
<dbReference type="Pfam" id="PF06134">
    <property type="entry name" value="RhaA"/>
    <property type="match status" value="1"/>
</dbReference>
<name>A0A9D1FZV1_9FIRM</name>
<organism evidence="8 9">
    <name type="scientific">Candidatus Alectryocaccomicrobium excrementavium</name>
    <dbReference type="NCBI Taxonomy" id="2840668"/>
    <lineage>
        <taxon>Bacteria</taxon>
        <taxon>Bacillati</taxon>
        <taxon>Bacillota</taxon>
        <taxon>Clostridia</taxon>
        <taxon>Candidatus Alectryocaccomicrobium</taxon>
    </lineage>
</organism>
<evidence type="ECO:0000256" key="3">
    <source>
        <dbReference type="ARBA" id="ARBA00023211"/>
    </source>
</evidence>
<dbReference type="SUPFAM" id="SSF51658">
    <property type="entry name" value="Xylose isomerase-like"/>
    <property type="match status" value="1"/>
</dbReference>
<dbReference type="EMBL" id="DVJN01000109">
    <property type="protein sequence ID" value="HIS92467.1"/>
    <property type="molecule type" value="Genomic_DNA"/>
</dbReference>
<keyword evidence="2 6" id="KW-0479">Metal-binding</keyword>
<evidence type="ECO:0000313" key="8">
    <source>
        <dbReference type="EMBL" id="HIS92467.1"/>
    </source>
</evidence>
<dbReference type="PANTHER" id="PTHR30268">
    <property type="entry name" value="L-RHAMNOSE ISOMERASE"/>
    <property type="match status" value="1"/>
</dbReference>
<dbReference type="HAMAP" id="MF_00541">
    <property type="entry name" value="RhaA"/>
    <property type="match status" value="1"/>
</dbReference>
<dbReference type="NCBIfam" id="NF002203">
    <property type="entry name" value="PRK01076.1"/>
    <property type="match status" value="1"/>
</dbReference>
<reference evidence="8" key="1">
    <citation type="submission" date="2020-10" db="EMBL/GenBank/DDBJ databases">
        <authorList>
            <person name="Gilroy R."/>
        </authorList>
    </citation>
    <scope>NUCLEOTIDE SEQUENCE</scope>
    <source>
        <strain evidence="8">13766</strain>
    </source>
</reference>
<gene>
    <name evidence="6" type="primary">rhaA</name>
    <name evidence="8" type="ORF">IAA84_05550</name>
</gene>
<evidence type="ECO:0000256" key="7">
    <source>
        <dbReference type="NCBIfam" id="TIGR01748"/>
    </source>
</evidence>
<keyword evidence="3 6" id="KW-0464">Manganese</keyword>
<comment type="cofactor">
    <cofactor evidence="6">
        <name>Mn(2+)</name>
        <dbReference type="ChEBI" id="CHEBI:29035"/>
    </cofactor>
    <text evidence="6">Binds 1 Mn(2+) ion per subunit.</text>
</comment>
<feature type="binding site" evidence="6">
    <location>
        <position position="296"/>
    </location>
    <ligand>
        <name>Mn(2+)</name>
        <dbReference type="ChEBI" id="CHEBI:29035"/>
    </ligand>
</feature>
<feature type="binding site" evidence="6">
    <location>
        <position position="294"/>
    </location>
    <ligand>
        <name>Mn(2+)</name>
        <dbReference type="ChEBI" id="CHEBI:29035"/>
    </ligand>
</feature>